<dbReference type="Proteomes" id="UP000799537">
    <property type="component" value="Unassembled WGS sequence"/>
</dbReference>
<dbReference type="GeneID" id="54568059"/>
<name>A0A6A6BVB6_ZASCE</name>
<sequence length="154" mass="17543">MTENTTPSTAASQTPDDIGEELKCLALEWPIILNERDADFASPRGQAIRATIAPEFTAVLDSYPSKMTWAELLQVWAQEHVDYPNCRLEATGCQAYVDVKKGTAKVYMELNMKFVERIDLKALTELRWMRYEDGRWLVRGFYLMRGHSGSTGFV</sequence>
<gene>
    <name evidence="1" type="ORF">M409DRAFT_61516</name>
</gene>
<evidence type="ECO:0008006" key="3">
    <source>
        <dbReference type="Google" id="ProtNLM"/>
    </source>
</evidence>
<reference evidence="1" key="1">
    <citation type="journal article" date="2020" name="Stud. Mycol.">
        <title>101 Dothideomycetes genomes: a test case for predicting lifestyles and emergence of pathogens.</title>
        <authorList>
            <person name="Haridas S."/>
            <person name="Albert R."/>
            <person name="Binder M."/>
            <person name="Bloem J."/>
            <person name="Labutti K."/>
            <person name="Salamov A."/>
            <person name="Andreopoulos B."/>
            <person name="Baker S."/>
            <person name="Barry K."/>
            <person name="Bills G."/>
            <person name="Bluhm B."/>
            <person name="Cannon C."/>
            <person name="Castanera R."/>
            <person name="Culley D."/>
            <person name="Daum C."/>
            <person name="Ezra D."/>
            <person name="Gonzalez J."/>
            <person name="Henrissat B."/>
            <person name="Kuo A."/>
            <person name="Liang C."/>
            <person name="Lipzen A."/>
            <person name="Lutzoni F."/>
            <person name="Magnuson J."/>
            <person name="Mondo S."/>
            <person name="Nolan M."/>
            <person name="Ohm R."/>
            <person name="Pangilinan J."/>
            <person name="Park H.-J."/>
            <person name="Ramirez L."/>
            <person name="Alfaro M."/>
            <person name="Sun H."/>
            <person name="Tritt A."/>
            <person name="Yoshinaga Y."/>
            <person name="Zwiers L.-H."/>
            <person name="Turgeon B."/>
            <person name="Goodwin S."/>
            <person name="Spatafora J."/>
            <person name="Crous P."/>
            <person name="Grigoriev I."/>
        </authorList>
    </citation>
    <scope>NUCLEOTIDE SEQUENCE</scope>
    <source>
        <strain evidence="1">ATCC 36951</strain>
    </source>
</reference>
<protein>
    <recommendedName>
        <fullName evidence="3">SnoaL-like domain-containing protein</fullName>
    </recommendedName>
</protein>
<dbReference type="AlphaFoldDB" id="A0A6A6BVB6"/>
<accession>A0A6A6BVB6</accession>
<organism evidence="1 2">
    <name type="scientific">Zasmidium cellare ATCC 36951</name>
    <dbReference type="NCBI Taxonomy" id="1080233"/>
    <lineage>
        <taxon>Eukaryota</taxon>
        <taxon>Fungi</taxon>
        <taxon>Dikarya</taxon>
        <taxon>Ascomycota</taxon>
        <taxon>Pezizomycotina</taxon>
        <taxon>Dothideomycetes</taxon>
        <taxon>Dothideomycetidae</taxon>
        <taxon>Mycosphaerellales</taxon>
        <taxon>Mycosphaerellaceae</taxon>
        <taxon>Zasmidium</taxon>
    </lineage>
</organism>
<dbReference type="RefSeq" id="XP_033659514.1">
    <property type="nucleotide sequence ID" value="XM_033814787.1"/>
</dbReference>
<proteinExistence type="predicted"/>
<dbReference type="EMBL" id="ML993654">
    <property type="protein sequence ID" value="KAF2158625.1"/>
    <property type="molecule type" value="Genomic_DNA"/>
</dbReference>
<keyword evidence="2" id="KW-1185">Reference proteome</keyword>
<evidence type="ECO:0000313" key="2">
    <source>
        <dbReference type="Proteomes" id="UP000799537"/>
    </source>
</evidence>
<evidence type="ECO:0000313" key="1">
    <source>
        <dbReference type="EMBL" id="KAF2158625.1"/>
    </source>
</evidence>